<evidence type="ECO:0000256" key="1">
    <source>
        <dbReference type="SAM" id="SignalP"/>
    </source>
</evidence>
<dbReference type="EMBL" id="EZ424361">
    <property type="protein sequence ID" value="ADD20637.1"/>
    <property type="molecule type" value="mRNA"/>
</dbReference>
<feature type="chain" id="PRO_5003051373" evidence="1">
    <location>
        <begin position="21"/>
        <end position="54"/>
    </location>
</feature>
<accession>D3TSF9</accession>
<reference evidence="2" key="2">
    <citation type="submission" date="2010-01" db="EMBL/GenBank/DDBJ databases">
        <authorList>
            <consortium name="International Glossina Genome Initiative"/>
            <person name="da Silva J."/>
            <person name="Ribeiro J.M.C."/>
            <person name="Abbeele J.V."/>
            <person name="Attardo G."/>
            <person name="Hao Z."/>
            <person name="Haines L.R."/>
            <person name="Soares M.B."/>
            <person name="Berriman M."/>
            <person name="Aksoy S."/>
            <person name="Lehane M.J."/>
        </authorList>
    </citation>
    <scope>NUCLEOTIDE SEQUENCE</scope>
    <source>
        <tissue evidence="2">Salivary gland</tissue>
    </source>
</reference>
<dbReference type="AlphaFoldDB" id="D3TSF9"/>
<protein>
    <submittedName>
        <fullName evidence="2">Hypothetical secreted peptide</fullName>
    </submittedName>
</protein>
<evidence type="ECO:0000313" key="2">
    <source>
        <dbReference type="EMBL" id="ADD20637.1"/>
    </source>
</evidence>
<reference evidence="2" key="1">
    <citation type="journal article" date="2010" name="BMC Genomics">
        <title>An insight into the sialome of Glossina morsitans morsitans.</title>
        <authorList>
            <person name="Alves-Silva J."/>
            <person name="Ribeiro J.M."/>
            <person name="Van Den Abbeele J."/>
            <person name="Attardo G."/>
            <person name="Hao Z."/>
            <person name="Haines L.R."/>
            <person name="Soares M.B."/>
            <person name="Berriman M."/>
            <person name="Aksoy S."/>
            <person name="Lehane M.J."/>
        </authorList>
    </citation>
    <scope>NUCLEOTIDE SEQUENCE</scope>
    <source>
        <tissue evidence="2">Salivary gland</tissue>
    </source>
</reference>
<feature type="signal peptide" evidence="1">
    <location>
        <begin position="1"/>
        <end position="20"/>
    </location>
</feature>
<organism evidence="2">
    <name type="scientific">Glossina morsitans morsitans</name>
    <name type="common">Savannah tsetse fly</name>
    <dbReference type="NCBI Taxonomy" id="37546"/>
    <lineage>
        <taxon>Eukaryota</taxon>
        <taxon>Metazoa</taxon>
        <taxon>Ecdysozoa</taxon>
        <taxon>Arthropoda</taxon>
        <taxon>Hexapoda</taxon>
        <taxon>Insecta</taxon>
        <taxon>Pterygota</taxon>
        <taxon>Neoptera</taxon>
        <taxon>Endopterygota</taxon>
        <taxon>Diptera</taxon>
        <taxon>Brachycera</taxon>
        <taxon>Muscomorpha</taxon>
        <taxon>Hippoboscoidea</taxon>
        <taxon>Glossinidae</taxon>
        <taxon>Glossina</taxon>
    </lineage>
</organism>
<name>D3TSF9_GLOMM</name>
<proteinExistence type="evidence at transcript level"/>
<sequence length="54" mass="6413">MIILFLFILILFLYFAGSYCKSTLTVQKKKNKFLAQMHNTLNVLSFSFMKMDRN</sequence>
<keyword evidence="1" id="KW-0732">Signal</keyword>